<dbReference type="AlphaFoldDB" id="A0AAV0BMZ1"/>
<proteinExistence type="predicted"/>
<protein>
    <recommendedName>
        <fullName evidence="5">Yeast cell wall synthesis Kre9/Knh1-like N-terminal domain-containing protein</fullName>
    </recommendedName>
</protein>
<sequence>MFSFILFTLAAAQLASASLYVTFPVKDSTCAVQTPCQVKWQDTNSPPSTSTMGETRLDLVTGDASNLQAVQFIGGVLDPNQATAYTFSPNASLSSKAQYAIRFTPNKNPAGVVFSTYFSITGGSGTSSPSPTNTSAATGSKISSSPISNTSASSTSLNSSNTGTLSSVSTTASPINKTAASTTAATSTGSMHVVPLSFLSALAGLLFLIVI</sequence>
<dbReference type="PANTHER" id="PTHR40633:SF1">
    <property type="entry name" value="GPI ANCHORED SERINE-THREONINE RICH PROTEIN (AFU_ORTHOLOGUE AFUA_1G03630)"/>
    <property type="match status" value="1"/>
</dbReference>
<dbReference type="Pfam" id="PF10342">
    <property type="entry name" value="Kre9_KNH"/>
    <property type="match status" value="1"/>
</dbReference>
<reference evidence="6" key="1">
    <citation type="submission" date="2022-06" db="EMBL/GenBank/DDBJ databases">
        <authorList>
            <consortium name="SYNGENTA / RWTH Aachen University"/>
        </authorList>
    </citation>
    <scope>NUCLEOTIDE SEQUENCE</scope>
</reference>
<evidence type="ECO:0000259" key="5">
    <source>
        <dbReference type="Pfam" id="PF10342"/>
    </source>
</evidence>
<organism evidence="6 7">
    <name type="scientific">Phakopsora pachyrhizi</name>
    <name type="common">Asian soybean rust disease fungus</name>
    <dbReference type="NCBI Taxonomy" id="170000"/>
    <lineage>
        <taxon>Eukaryota</taxon>
        <taxon>Fungi</taxon>
        <taxon>Dikarya</taxon>
        <taxon>Basidiomycota</taxon>
        <taxon>Pucciniomycotina</taxon>
        <taxon>Pucciniomycetes</taxon>
        <taxon>Pucciniales</taxon>
        <taxon>Phakopsoraceae</taxon>
        <taxon>Phakopsora</taxon>
    </lineage>
</organism>
<feature type="transmembrane region" description="Helical" evidence="3">
    <location>
        <begin position="191"/>
        <end position="210"/>
    </location>
</feature>
<feature type="domain" description="Yeast cell wall synthesis Kre9/Knh1-like N-terminal" evidence="5">
    <location>
        <begin position="24"/>
        <end position="120"/>
    </location>
</feature>
<comment type="caution">
    <text evidence="6">The sequence shown here is derived from an EMBL/GenBank/DDBJ whole genome shotgun (WGS) entry which is preliminary data.</text>
</comment>
<keyword evidence="1 4" id="KW-0732">Signal</keyword>
<gene>
    <name evidence="6" type="ORF">PPACK8108_LOCUS23650</name>
</gene>
<keyword evidence="3" id="KW-1133">Transmembrane helix</keyword>
<feature type="signal peptide" evidence="4">
    <location>
        <begin position="1"/>
        <end position="17"/>
    </location>
</feature>
<keyword evidence="3" id="KW-0472">Membrane</keyword>
<dbReference type="PANTHER" id="PTHR40633">
    <property type="entry name" value="MATRIX PROTEIN, PUTATIVE (AFU_ORTHOLOGUE AFUA_8G05410)-RELATED"/>
    <property type="match status" value="1"/>
</dbReference>
<dbReference type="InterPro" id="IPR018466">
    <property type="entry name" value="Kre9/Knh1-like_N"/>
</dbReference>
<evidence type="ECO:0000256" key="2">
    <source>
        <dbReference type="SAM" id="MobiDB-lite"/>
    </source>
</evidence>
<name>A0AAV0BMZ1_PHAPC</name>
<dbReference type="Proteomes" id="UP001153365">
    <property type="component" value="Unassembled WGS sequence"/>
</dbReference>
<keyword evidence="7" id="KW-1185">Reference proteome</keyword>
<keyword evidence="3" id="KW-0812">Transmembrane</keyword>
<evidence type="ECO:0000256" key="1">
    <source>
        <dbReference type="ARBA" id="ARBA00022729"/>
    </source>
</evidence>
<dbReference type="EMBL" id="CALTRL010006001">
    <property type="protein sequence ID" value="CAH7688660.1"/>
    <property type="molecule type" value="Genomic_DNA"/>
</dbReference>
<evidence type="ECO:0000256" key="4">
    <source>
        <dbReference type="SAM" id="SignalP"/>
    </source>
</evidence>
<feature type="region of interest" description="Disordered" evidence="2">
    <location>
        <begin position="123"/>
        <end position="170"/>
    </location>
</feature>
<evidence type="ECO:0000313" key="7">
    <source>
        <dbReference type="Proteomes" id="UP001153365"/>
    </source>
</evidence>
<evidence type="ECO:0000256" key="3">
    <source>
        <dbReference type="SAM" id="Phobius"/>
    </source>
</evidence>
<evidence type="ECO:0000313" key="6">
    <source>
        <dbReference type="EMBL" id="CAH7688660.1"/>
    </source>
</evidence>
<dbReference type="InterPro" id="IPR052982">
    <property type="entry name" value="SRP1/TIP1-like"/>
</dbReference>
<accession>A0AAV0BMZ1</accession>
<feature type="chain" id="PRO_5043605985" description="Yeast cell wall synthesis Kre9/Knh1-like N-terminal domain-containing protein" evidence="4">
    <location>
        <begin position="18"/>
        <end position="211"/>
    </location>
</feature>